<proteinExistence type="predicted"/>
<dbReference type="PANTHER" id="PTHR21110">
    <property type="entry name" value="PHOSPHOPENTOMUTASE"/>
    <property type="match status" value="1"/>
</dbReference>
<dbReference type="GO" id="GO:0005829">
    <property type="term" value="C:cytosol"/>
    <property type="evidence" value="ECO:0007669"/>
    <property type="project" value="TreeGrafter"/>
</dbReference>
<dbReference type="InterPro" id="IPR010045">
    <property type="entry name" value="DeoB"/>
</dbReference>
<feature type="non-terminal residue" evidence="1">
    <location>
        <position position="128"/>
    </location>
</feature>
<evidence type="ECO:0000313" key="1">
    <source>
        <dbReference type="EMBL" id="NEK56182.1"/>
    </source>
</evidence>
<dbReference type="SUPFAM" id="SSF53649">
    <property type="entry name" value="Alkaline phosphatase-like"/>
    <property type="match status" value="1"/>
</dbReference>
<feature type="non-terminal residue" evidence="1">
    <location>
        <position position="1"/>
    </location>
</feature>
<protein>
    <submittedName>
        <fullName evidence="1">Phosphopentomutase</fullName>
    </submittedName>
</protein>
<evidence type="ECO:0000313" key="2">
    <source>
        <dbReference type="Proteomes" id="UP000471409"/>
    </source>
</evidence>
<dbReference type="GO" id="GO:0000287">
    <property type="term" value="F:magnesium ion binding"/>
    <property type="evidence" value="ECO:0007669"/>
    <property type="project" value="InterPro"/>
</dbReference>
<dbReference type="AlphaFoldDB" id="A0A6P0DVK1"/>
<organism evidence="1 2">
    <name type="scientific">Rhizobium leguminosarum</name>
    <dbReference type="NCBI Taxonomy" id="384"/>
    <lineage>
        <taxon>Bacteria</taxon>
        <taxon>Pseudomonadati</taxon>
        <taxon>Pseudomonadota</taxon>
        <taxon>Alphaproteobacteria</taxon>
        <taxon>Hyphomicrobiales</taxon>
        <taxon>Rhizobiaceae</taxon>
        <taxon>Rhizobium/Agrobacterium group</taxon>
        <taxon>Rhizobium</taxon>
    </lineage>
</organism>
<dbReference type="GO" id="GO:0043094">
    <property type="term" value="P:metabolic compound salvage"/>
    <property type="evidence" value="ECO:0007669"/>
    <property type="project" value="InterPro"/>
</dbReference>
<reference evidence="1 2" key="1">
    <citation type="submission" date="2020-01" db="EMBL/GenBank/DDBJ databases">
        <title>Rhizobium genotypes associated with high levels of biological nitrogen fixation by grain legumes in a temperate-maritime cropping system.</title>
        <authorList>
            <person name="Maluk M."/>
            <person name="Francesc Ferrando Molina F."/>
            <person name="Lopez Del Egido L."/>
            <person name="Lafos M."/>
            <person name="Langarica-Fuentes A."/>
            <person name="Gebre Yohannes G."/>
            <person name="Young M.W."/>
            <person name="Martin P."/>
            <person name="Gantlett R."/>
            <person name="Kenicer G."/>
            <person name="Hawes C."/>
            <person name="Begg G.S."/>
            <person name="Quilliam R.S."/>
            <person name="Squire G.R."/>
            <person name="Poole P.S."/>
            <person name="Young P.W."/>
            <person name="Iannetta P.M."/>
            <person name="James E.K."/>
        </authorList>
    </citation>
    <scope>NUCLEOTIDE SEQUENCE [LARGE SCALE GENOMIC DNA]</scope>
    <source>
        <strain evidence="1 2">JHI944</strain>
    </source>
</reference>
<dbReference type="GO" id="GO:0008973">
    <property type="term" value="F:phosphopentomutase activity"/>
    <property type="evidence" value="ECO:0007669"/>
    <property type="project" value="InterPro"/>
</dbReference>
<dbReference type="InterPro" id="IPR024052">
    <property type="entry name" value="Phosphopentomutase_DeoB_cap_sf"/>
</dbReference>
<dbReference type="Proteomes" id="UP000471409">
    <property type="component" value="Unassembled WGS sequence"/>
</dbReference>
<dbReference type="SUPFAM" id="SSF143856">
    <property type="entry name" value="DeoB insert domain-like"/>
    <property type="match status" value="1"/>
</dbReference>
<dbReference type="GO" id="GO:0009117">
    <property type="term" value="P:nucleotide metabolic process"/>
    <property type="evidence" value="ECO:0007669"/>
    <property type="project" value="InterPro"/>
</dbReference>
<dbReference type="PANTHER" id="PTHR21110:SF0">
    <property type="entry name" value="PHOSPHOPENTOMUTASE"/>
    <property type="match status" value="1"/>
</dbReference>
<dbReference type="Gene3D" id="3.40.720.10">
    <property type="entry name" value="Alkaline Phosphatase, subunit A"/>
    <property type="match status" value="1"/>
</dbReference>
<dbReference type="InterPro" id="IPR017850">
    <property type="entry name" value="Alkaline_phosphatase_core_sf"/>
</dbReference>
<name>A0A6P0DVK1_RHILE</name>
<gene>
    <name evidence="1" type="ORF">GUK36_43965</name>
</gene>
<dbReference type="EMBL" id="WXXP01001290">
    <property type="protein sequence ID" value="NEK56182.1"/>
    <property type="molecule type" value="Genomic_DNA"/>
</dbReference>
<comment type="caution">
    <text evidence="1">The sequence shown here is derived from an EMBL/GenBank/DDBJ whole genome shotgun (WGS) entry which is preliminary data.</text>
</comment>
<sequence>LSLPNMSELGLMHIARSASGRFPAGMPVPEKVYGIYGAATEISRGKDTPSGHWEIAGTPVSFDWGYFPTEGDAFPPEFIETLCREADVPGILGNCHASGTEIIARLGEDHIRTGKPICYTSSDSVFQV</sequence>
<accession>A0A6P0DVK1</accession>